<dbReference type="Proteomes" id="UP000676336">
    <property type="component" value="Unassembled WGS sequence"/>
</dbReference>
<comment type="caution">
    <text evidence="1">The sequence shown here is derived from an EMBL/GenBank/DDBJ whole genome shotgun (WGS) entry which is preliminary data.</text>
</comment>
<dbReference type="Gene3D" id="2.10.25.10">
    <property type="entry name" value="Laminin"/>
    <property type="match status" value="1"/>
</dbReference>
<gene>
    <name evidence="1" type="ORF">SMN809_LOCUS23716</name>
</gene>
<evidence type="ECO:0000313" key="2">
    <source>
        <dbReference type="Proteomes" id="UP000676336"/>
    </source>
</evidence>
<organism evidence="1 2">
    <name type="scientific">Rotaria magnacalcarata</name>
    <dbReference type="NCBI Taxonomy" id="392030"/>
    <lineage>
        <taxon>Eukaryota</taxon>
        <taxon>Metazoa</taxon>
        <taxon>Spiralia</taxon>
        <taxon>Gnathifera</taxon>
        <taxon>Rotifera</taxon>
        <taxon>Eurotatoria</taxon>
        <taxon>Bdelloidea</taxon>
        <taxon>Philodinida</taxon>
        <taxon>Philodinidae</taxon>
        <taxon>Rotaria</taxon>
    </lineage>
</organism>
<reference evidence="1" key="1">
    <citation type="submission" date="2021-02" db="EMBL/GenBank/DDBJ databases">
        <authorList>
            <person name="Nowell W R."/>
        </authorList>
    </citation>
    <scope>NUCLEOTIDE SEQUENCE</scope>
</reference>
<feature type="non-terminal residue" evidence="1">
    <location>
        <position position="67"/>
    </location>
</feature>
<accession>A0A8S2SQE6</accession>
<dbReference type="AlphaFoldDB" id="A0A8S2SQE6"/>
<evidence type="ECO:0000313" key="1">
    <source>
        <dbReference type="EMBL" id="CAF4244502.1"/>
    </source>
</evidence>
<dbReference type="EMBL" id="CAJOBI010025907">
    <property type="protein sequence ID" value="CAF4244502.1"/>
    <property type="molecule type" value="Genomic_DNA"/>
</dbReference>
<protein>
    <submittedName>
        <fullName evidence="1">Uncharacterized protein</fullName>
    </submittedName>
</protein>
<name>A0A8S2SQE6_9BILA</name>
<proteinExistence type="predicted"/>
<feature type="non-terminal residue" evidence="1">
    <location>
        <position position="1"/>
    </location>
</feature>
<sequence length="67" mass="7383">PNPCATANCSHLCVLKPMSQYECICPFNTTIQQDIRTCNAPIVAARESVVQCNCLHGKCVYHVDENS</sequence>